<evidence type="ECO:0000256" key="4">
    <source>
        <dbReference type="PROSITE-ProRule" id="PRU00042"/>
    </source>
</evidence>
<evidence type="ECO:0000313" key="6">
    <source>
        <dbReference type="EMBL" id="SOQ52014.1"/>
    </source>
</evidence>
<dbReference type="EMBL" id="ODYU01008424">
    <property type="protein sequence ID" value="SOQ52014.1"/>
    <property type="molecule type" value="Genomic_DNA"/>
</dbReference>
<organism evidence="6">
    <name type="scientific">Spodoptera frugiperda</name>
    <name type="common">Fall armyworm</name>
    <dbReference type="NCBI Taxonomy" id="7108"/>
    <lineage>
        <taxon>Eukaryota</taxon>
        <taxon>Metazoa</taxon>
        <taxon>Ecdysozoa</taxon>
        <taxon>Arthropoda</taxon>
        <taxon>Hexapoda</taxon>
        <taxon>Insecta</taxon>
        <taxon>Pterygota</taxon>
        <taxon>Neoptera</taxon>
        <taxon>Endopterygota</taxon>
        <taxon>Lepidoptera</taxon>
        <taxon>Glossata</taxon>
        <taxon>Ditrysia</taxon>
        <taxon>Noctuoidea</taxon>
        <taxon>Noctuidae</taxon>
        <taxon>Amphipyrinae</taxon>
        <taxon>Spodoptera</taxon>
    </lineage>
</organism>
<dbReference type="InterPro" id="IPR013087">
    <property type="entry name" value="Znf_C2H2_type"/>
</dbReference>
<dbReference type="PROSITE" id="PS00028">
    <property type="entry name" value="ZINC_FINGER_C2H2_1"/>
    <property type="match status" value="2"/>
</dbReference>
<evidence type="ECO:0000256" key="1">
    <source>
        <dbReference type="ARBA" id="ARBA00022723"/>
    </source>
</evidence>
<dbReference type="SMART" id="SM00355">
    <property type="entry name" value="ZnF_C2H2"/>
    <property type="match status" value="3"/>
</dbReference>
<sequence>MDEKNPLQIRKTPSLVPEVNKRGRPAVKNIVMFGPQPRSIMAQMLSEAKKSKTILTEDKPVNPPLKGPTGPVIQSVQETSEDIVEIIVSCDPIEEHRACNIEGDTKHQISNSKLECDYPNCGYSCKLSSNLVKHKRVHTNEKPYLCDRCSFRTNFVNSLKAHKRTHTAEKPYHCEYCPYKCNSSSNLKKHCLLKHPEGNKSNEK</sequence>
<dbReference type="Gene3D" id="3.30.160.60">
    <property type="entry name" value="Classic Zinc Finger"/>
    <property type="match status" value="3"/>
</dbReference>
<protein>
    <submittedName>
        <fullName evidence="6">SFRICE_001095</fullName>
    </submittedName>
</protein>
<dbReference type="GO" id="GO:0000978">
    <property type="term" value="F:RNA polymerase II cis-regulatory region sequence-specific DNA binding"/>
    <property type="evidence" value="ECO:0007669"/>
    <property type="project" value="TreeGrafter"/>
</dbReference>
<gene>
    <name evidence="6" type="ORF">SFRICE_001095</name>
</gene>
<dbReference type="AlphaFoldDB" id="A0A2H1WHS3"/>
<evidence type="ECO:0000256" key="3">
    <source>
        <dbReference type="ARBA" id="ARBA00022833"/>
    </source>
</evidence>
<dbReference type="PANTHER" id="PTHR23235:SF120">
    <property type="entry name" value="KRUPPEL-LIKE FACTOR 15"/>
    <property type="match status" value="1"/>
</dbReference>
<name>A0A2H1WHS3_SPOFR</name>
<dbReference type="InterPro" id="IPR036236">
    <property type="entry name" value="Znf_C2H2_sf"/>
</dbReference>
<keyword evidence="2 4" id="KW-0863">Zinc-finger</keyword>
<dbReference type="GO" id="GO:0008270">
    <property type="term" value="F:zinc ion binding"/>
    <property type="evidence" value="ECO:0007669"/>
    <property type="project" value="UniProtKB-KW"/>
</dbReference>
<proteinExistence type="predicted"/>
<dbReference type="GO" id="GO:0000981">
    <property type="term" value="F:DNA-binding transcription factor activity, RNA polymerase II-specific"/>
    <property type="evidence" value="ECO:0007669"/>
    <property type="project" value="TreeGrafter"/>
</dbReference>
<dbReference type="PROSITE" id="PS50157">
    <property type="entry name" value="ZINC_FINGER_C2H2_2"/>
    <property type="match status" value="2"/>
</dbReference>
<evidence type="ECO:0000259" key="5">
    <source>
        <dbReference type="PROSITE" id="PS50157"/>
    </source>
</evidence>
<evidence type="ECO:0000256" key="2">
    <source>
        <dbReference type="ARBA" id="ARBA00022771"/>
    </source>
</evidence>
<feature type="domain" description="C2H2-type" evidence="5">
    <location>
        <begin position="114"/>
        <end position="143"/>
    </location>
</feature>
<dbReference type="SUPFAM" id="SSF57667">
    <property type="entry name" value="beta-beta-alpha zinc fingers"/>
    <property type="match status" value="2"/>
</dbReference>
<dbReference type="PANTHER" id="PTHR23235">
    <property type="entry name" value="KRUEPPEL-LIKE TRANSCRIPTION FACTOR"/>
    <property type="match status" value="1"/>
</dbReference>
<reference evidence="6" key="1">
    <citation type="submission" date="2016-07" db="EMBL/GenBank/DDBJ databases">
        <authorList>
            <person name="Bretaudeau A."/>
        </authorList>
    </citation>
    <scope>NUCLEOTIDE SEQUENCE</scope>
    <source>
        <strain evidence="6">Rice</strain>
        <tissue evidence="6">Whole body</tissue>
    </source>
</reference>
<feature type="domain" description="C2H2-type" evidence="5">
    <location>
        <begin position="144"/>
        <end position="171"/>
    </location>
</feature>
<accession>A0A2H1WHS3</accession>
<keyword evidence="3" id="KW-0862">Zinc</keyword>
<keyword evidence="1" id="KW-0479">Metal-binding</keyword>